<keyword evidence="5" id="KW-1185">Reference proteome</keyword>
<accession>A0ABM1Y2W8</accession>
<evidence type="ECO:0000256" key="1">
    <source>
        <dbReference type="SAM" id="Coils"/>
    </source>
</evidence>
<keyword evidence="3" id="KW-0732">Signal</keyword>
<feature type="coiled-coil region" evidence="1">
    <location>
        <begin position="163"/>
        <end position="190"/>
    </location>
</feature>
<organism evidence="4 5">
    <name type="scientific">Aedes albopictus</name>
    <name type="common">Asian tiger mosquito</name>
    <name type="synonym">Stegomyia albopicta</name>
    <dbReference type="NCBI Taxonomy" id="7160"/>
    <lineage>
        <taxon>Eukaryota</taxon>
        <taxon>Metazoa</taxon>
        <taxon>Ecdysozoa</taxon>
        <taxon>Arthropoda</taxon>
        <taxon>Hexapoda</taxon>
        <taxon>Insecta</taxon>
        <taxon>Pterygota</taxon>
        <taxon>Neoptera</taxon>
        <taxon>Endopterygota</taxon>
        <taxon>Diptera</taxon>
        <taxon>Nematocera</taxon>
        <taxon>Culicoidea</taxon>
        <taxon>Culicidae</taxon>
        <taxon>Culicinae</taxon>
        <taxon>Aedini</taxon>
        <taxon>Aedes</taxon>
        <taxon>Stegomyia</taxon>
    </lineage>
</organism>
<dbReference type="Pfam" id="PF07253">
    <property type="entry name" value="Gypsy"/>
    <property type="match status" value="1"/>
</dbReference>
<dbReference type="GeneID" id="109425874"/>
<reference evidence="4" key="2">
    <citation type="submission" date="2025-05" db="UniProtKB">
        <authorList>
            <consortium name="EnsemblMetazoa"/>
        </authorList>
    </citation>
    <scope>IDENTIFICATION</scope>
    <source>
        <strain evidence="4">Foshan</strain>
    </source>
</reference>
<keyword evidence="1" id="KW-0175">Coiled coil</keyword>
<feature type="signal peptide" evidence="3">
    <location>
        <begin position="1"/>
        <end position="17"/>
    </location>
</feature>
<keyword evidence="2" id="KW-1133">Transmembrane helix</keyword>
<dbReference type="RefSeq" id="XP_029729267.2">
    <property type="nucleotide sequence ID" value="XM_029873407.2"/>
</dbReference>
<dbReference type="Proteomes" id="UP000069940">
    <property type="component" value="Unassembled WGS sequence"/>
</dbReference>
<sequence length="530" mass="60517">MLRRMLSILSIIPILSSYLYFSAQGTYLEITDLNNNPGIVALKVGKTFISNGHDWLVHKITLNTFHEILQQYDIMINQIDSNLHTRDFKDILKIKFSQTNATLQKLSIRRKSKRAINILGTLIKTITGNLDNNDLVNLNQNINLLQYSNKNLIESNNLQIKINNQFQERINNLTKTVLNEKEELGKLTNQIRSNKNMKVSWEHIQHFQRLIFNLDVVQRHLEDISDSIVMAKVGVLSKGILQTTEIEYIAESLERAGISINNDEQVYEFLEPAAYYNGSSIVFLIKIPKFLPGSYQQIIVENIPVNGEVIAIDFTKAVLGTNVTFITNDTCVNIEQNIICKLQTMKNVSDDTCIHRLLKGNPSNCPFKKYNRVNEIKPIGSGKILIRNVYSTVQLKNSCGFGNKNLTGSFLISFRNCSIQIDNESFQNFEFDNNNHLEILPLQSTFINKSKTIKTETQTLQELHINNRHRIDVLESTNRHASNGGTLIIIIFLIICIYLFKEIRKIWSKIIIKPSASMDIDIGLNRDGSS</sequence>
<keyword evidence="2" id="KW-0472">Membrane</keyword>
<feature type="transmembrane region" description="Helical" evidence="2">
    <location>
        <begin position="481"/>
        <end position="500"/>
    </location>
</feature>
<evidence type="ECO:0008006" key="6">
    <source>
        <dbReference type="Google" id="ProtNLM"/>
    </source>
</evidence>
<evidence type="ECO:0000256" key="3">
    <source>
        <dbReference type="SAM" id="SignalP"/>
    </source>
</evidence>
<protein>
    <recommendedName>
        <fullName evidence="6">Retrovirus-related env polyprotein from transposon</fullName>
    </recommendedName>
</protein>
<dbReference type="EnsemblMetazoa" id="AALFPA23_005168.R6532">
    <property type="protein sequence ID" value="AALFPA23_005168.P6532"/>
    <property type="gene ID" value="AALFPA23_005168"/>
</dbReference>
<name>A0ABM1Y2W8_AEDAL</name>
<feature type="chain" id="PRO_5047080448" description="Retrovirus-related env polyprotein from transposon" evidence="3">
    <location>
        <begin position="18"/>
        <end position="530"/>
    </location>
</feature>
<dbReference type="InterPro" id="IPR009882">
    <property type="entry name" value="Gypsy"/>
</dbReference>
<proteinExistence type="predicted"/>
<reference evidence="5" key="1">
    <citation type="journal article" date="2015" name="Proc. Natl. Acad. Sci. U.S.A.">
        <title>Genome sequence of the Asian Tiger mosquito, Aedes albopictus, reveals insights into its biology, genetics, and evolution.</title>
        <authorList>
            <person name="Chen X.G."/>
            <person name="Jiang X."/>
            <person name="Gu J."/>
            <person name="Xu M."/>
            <person name="Wu Y."/>
            <person name="Deng Y."/>
            <person name="Zhang C."/>
            <person name="Bonizzoni M."/>
            <person name="Dermauw W."/>
            <person name="Vontas J."/>
            <person name="Armbruster P."/>
            <person name="Huang X."/>
            <person name="Yang Y."/>
            <person name="Zhang H."/>
            <person name="He W."/>
            <person name="Peng H."/>
            <person name="Liu Y."/>
            <person name="Wu K."/>
            <person name="Chen J."/>
            <person name="Lirakis M."/>
            <person name="Topalis P."/>
            <person name="Van Leeuwen T."/>
            <person name="Hall A.B."/>
            <person name="Jiang X."/>
            <person name="Thorpe C."/>
            <person name="Mueller R.L."/>
            <person name="Sun C."/>
            <person name="Waterhouse R.M."/>
            <person name="Yan G."/>
            <person name="Tu Z.J."/>
            <person name="Fang X."/>
            <person name="James A.A."/>
        </authorList>
    </citation>
    <scope>NUCLEOTIDE SEQUENCE [LARGE SCALE GENOMIC DNA]</scope>
    <source>
        <strain evidence="5">Foshan</strain>
    </source>
</reference>
<evidence type="ECO:0000313" key="5">
    <source>
        <dbReference type="Proteomes" id="UP000069940"/>
    </source>
</evidence>
<keyword evidence="2" id="KW-0812">Transmembrane</keyword>
<evidence type="ECO:0000256" key="2">
    <source>
        <dbReference type="SAM" id="Phobius"/>
    </source>
</evidence>
<evidence type="ECO:0000313" key="4">
    <source>
        <dbReference type="EnsemblMetazoa" id="AALFPA23_005168.P6532"/>
    </source>
</evidence>